<dbReference type="OrthoDB" id="2891411at2759"/>
<dbReference type="RefSeq" id="XP_037226053.1">
    <property type="nucleotide sequence ID" value="XM_037358143.1"/>
</dbReference>
<dbReference type="EMBL" id="JACAZF010000001">
    <property type="protein sequence ID" value="KAF7316030.1"/>
    <property type="molecule type" value="Genomic_DNA"/>
</dbReference>
<keyword evidence="2" id="KW-1185">Reference proteome</keyword>
<proteinExistence type="predicted"/>
<name>A0A8H6THW4_9AGAR</name>
<sequence>MARAKSRTTTPSPSSGLLALTDELLLEVVSHLERDPSPSSHYGVFFESRQQYGRTKALLALAQTCGRLRGLCLKLAVQHVRMDWSGRGIWSGRMALHPDIGPHVRTADFDLPCEPALPEFAACLASFPLLHTLTVSPIGSQGPLRCFRYPMSQPPHSLSDILHDHTFKSIQTLNLHFRAFSLVRCCPNVERLGLYGEWRENYATKLRAFRCNFFKNFPRSILVLQFFSVLEEIPDIDVQNVTPDLVQELEVMESLCRITFHQGPWMGQHQLGLGTLQLVQTAKDVLRRTAPGVSPKDKVVLVNVGDEGEEVPPLVFAVDAEEKARSVCSVDRCTVCAESEWHWDGL</sequence>
<organism evidence="1 2">
    <name type="scientific">Mycena indigotica</name>
    <dbReference type="NCBI Taxonomy" id="2126181"/>
    <lineage>
        <taxon>Eukaryota</taxon>
        <taxon>Fungi</taxon>
        <taxon>Dikarya</taxon>
        <taxon>Basidiomycota</taxon>
        <taxon>Agaricomycotina</taxon>
        <taxon>Agaricomycetes</taxon>
        <taxon>Agaricomycetidae</taxon>
        <taxon>Agaricales</taxon>
        <taxon>Marasmiineae</taxon>
        <taxon>Mycenaceae</taxon>
        <taxon>Mycena</taxon>
    </lineage>
</organism>
<protein>
    <submittedName>
        <fullName evidence="1">Uncharacterized protein</fullName>
    </submittedName>
</protein>
<accession>A0A8H6THW4</accession>
<evidence type="ECO:0000313" key="1">
    <source>
        <dbReference type="EMBL" id="KAF7316030.1"/>
    </source>
</evidence>
<dbReference type="Proteomes" id="UP000636479">
    <property type="component" value="Unassembled WGS sequence"/>
</dbReference>
<dbReference type="AlphaFoldDB" id="A0A8H6THW4"/>
<dbReference type="GeneID" id="59340659"/>
<evidence type="ECO:0000313" key="2">
    <source>
        <dbReference type="Proteomes" id="UP000636479"/>
    </source>
</evidence>
<reference evidence="1" key="1">
    <citation type="submission" date="2020-05" db="EMBL/GenBank/DDBJ databases">
        <title>Mycena genomes resolve the evolution of fungal bioluminescence.</title>
        <authorList>
            <person name="Tsai I.J."/>
        </authorList>
    </citation>
    <scope>NUCLEOTIDE SEQUENCE</scope>
    <source>
        <strain evidence="1">171206Taipei</strain>
    </source>
</reference>
<gene>
    <name evidence="1" type="ORF">MIND_00120700</name>
</gene>
<comment type="caution">
    <text evidence="1">The sequence shown here is derived from an EMBL/GenBank/DDBJ whole genome shotgun (WGS) entry which is preliminary data.</text>
</comment>